<dbReference type="GeneID" id="100187335"/>
<reference evidence="13" key="2">
    <citation type="journal article" date="2008" name="Genome Biol.">
        <title>Improved genome assembly and evidence-based global gene model set for the chordate Ciona intestinalis: new insight into intron and operon populations.</title>
        <authorList>
            <person name="Satou Y."/>
            <person name="Mineta K."/>
            <person name="Ogasawara M."/>
            <person name="Sasakura Y."/>
            <person name="Shoguchi E."/>
            <person name="Ueno K."/>
            <person name="Yamada L."/>
            <person name="Matsumoto J."/>
            <person name="Wasserscheid J."/>
            <person name="Dewar K."/>
            <person name="Wiley G.B."/>
            <person name="Macmil S.L."/>
            <person name="Roe B.A."/>
            <person name="Zeller R.W."/>
            <person name="Hastings K.E."/>
            <person name="Lemaire P."/>
            <person name="Lindquist E."/>
            <person name="Endo T."/>
            <person name="Hotta K."/>
            <person name="Inaba K."/>
        </authorList>
    </citation>
    <scope>NUCLEOTIDE SEQUENCE [LARGE SCALE GENOMIC DNA]</scope>
    <source>
        <strain evidence="13">wild type</strain>
    </source>
</reference>
<evidence type="ECO:0000256" key="4">
    <source>
        <dbReference type="ARBA" id="ARBA00022692"/>
    </source>
</evidence>
<evidence type="ECO:0000313" key="14">
    <source>
        <dbReference type="Proteomes" id="UP000008144"/>
    </source>
</evidence>
<keyword evidence="8 11" id="KW-0472">Membrane</keyword>
<evidence type="ECO:0000256" key="7">
    <source>
        <dbReference type="ARBA" id="ARBA00022989"/>
    </source>
</evidence>
<feature type="chain" id="PRO_5014090425" evidence="12">
    <location>
        <begin position="21"/>
        <end position="399"/>
    </location>
</feature>
<keyword evidence="5" id="KW-0677">Repeat</keyword>
<keyword evidence="14" id="KW-1185">Reference proteome</keyword>
<keyword evidence="6" id="KW-0769">Symport</keyword>
<dbReference type="FunCoup" id="F7AA18">
    <property type="interactions" value="87"/>
</dbReference>
<dbReference type="GO" id="GO:0005765">
    <property type="term" value="C:lysosomal membrane"/>
    <property type="evidence" value="ECO:0000318"/>
    <property type="project" value="GO_Central"/>
</dbReference>
<dbReference type="Pfam" id="PF04193">
    <property type="entry name" value="PQ-loop"/>
    <property type="match status" value="2"/>
</dbReference>
<feature type="transmembrane region" description="Helical" evidence="11">
    <location>
        <begin position="179"/>
        <end position="202"/>
    </location>
</feature>
<organism evidence="13 14">
    <name type="scientific">Ciona intestinalis</name>
    <name type="common">Transparent sea squirt</name>
    <name type="synonym">Ascidia intestinalis</name>
    <dbReference type="NCBI Taxonomy" id="7719"/>
    <lineage>
        <taxon>Eukaryota</taxon>
        <taxon>Metazoa</taxon>
        <taxon>Chordata</taxon>
        <taxon>Tunicata</taxon>
        <taxon>Ascidiacea</taxon>
        <taxon>Phlebobranchia</taxon>
        <taxon>Cionidae</taxon>
        <taxon>Ciona</taxon>
    </lineage>
</organism>
<evidence type="ECO:0000256" key="8">
    <source>
        <dbReference type="ARBA" id="ARBA00023136"/>
    </source>
</evidence>
<keyword evidence="9" id="KW-0458">Lysosome</keyword>
<feature type="transmembrane region" description="Helical" evidence="11">
    <location>
        <begin position="139"/>
        <end position="159"/>
    </location>
</feature>
<dbReference type="Ensembl" id="ENSCINT00000004246.3">
    <property type="protein sequence ID" value="ENSCINP00000004246.3"/>
    <property type="gene ID" value="ENSCING00000002092.3"/>
</dbReference>
<keyword evidence="4 11" id="KW-0812">Transmembrane</keyword>
<dbReference type="EMBL" id="EAAA01002640">
    <property type="status" value="NOT_ANNOTATED_CDS"/>
    <property type="molecule type" value="Genomic_DNA"/>
</dbReference>
<evidence type="ECO:0000256" key="9">
    <source>
        <dbReference type="ARBA" id="ARBA00023228"/>
    </source>
</evidence>
<dbReference type="PANTHER" id="PTHR13131">
    <property type="entry name" value="CYSTINOSIN"/>
    <property type="match status" value="1"/>
</dbReference>
<proteinExistence type="inferred from homology"/>
<evidence type="ECO:0000256" key="11">
    <source>
        <dbReference type="SAM" id="Phobius"/>
    </source>
</evidence>
<reference evidence="14" key="1">
    <citation type="journal article" date="2002" name="Science">
        <title>The draft genome of Ciona intestinalis: insights into chordate and vertebrate origins.</title>
        <authorList>
            <person name="Dehal P."/>
            <person name="Satou Y."/>
            <person name="Campbell R.K."/>
            <person name="Chapman J."/>
            <person name="Degnan B."/>
            <person name="De Tomaso A."/>
            <person name="Davidson B."/>
            <person name="Di Gregorio A."/>
            <person name="Gelpke M."/>
            <person name="Goodstein D.M."/>
            <person name="Harafuji N."/>
            <person name="Hastings K.E."/>
            <person name="Ho I."/>
            <person name="Hotta K."/>
            <person name="Huang W."/>
            <person name="Kawashima T."/>
            <person name="Lemaire P."/>
            <person name="Martinez D."/>
            <person name="Meinertzhagen I.A."/>
            <person name="Necula S."/>
            <person name="Nonaka M."/>
            <person name="Putnam N."/>
            <person name="Rash S."/>
            <person name="Saiga H."/>
            <person name="Satake M."/>
            <person name="Terry A."/>
            <person name="Yamada L."/>
            <person name="Wang H.G."/>
            <person name="Awazu S."/>
            <person name="Azumi K."/>
            <person name="Boore J."/>
            <person name="Branno M."/>
            <person name="Chin-Bow S."/>
            <person name="DeSantis R."/>
            <person name="Doyle S."/>
            <person name="Francino P."/>
            <person name="Keys D.N."/>
            <person name="Haga S."/>
            <person name="Hayashi H."/>
            <person name="Hino K."/>
            <person name="Imai K.S."/>
            <person name="Inaba K."/>
            <person name="Kano S."/>
            <person name="Kobayashi K."/>
            <person name="Kobayashi M."/>
            <person name="Lee B.I."/>
            <person name="Makabe K.W."/>
            <person name="Manohar C."/>
            <person name="Matassi G."/>
            <person name="Medina M."/>
            <person name="Mochizuki Y."/>
            <person name="Mount S."/>
            <person name="Morishita T."/>
            <person name="Miura S."/>
            <person name="Nakayama A."/>
            <person name="Nishizaka S."/>
            <person name="Nomoto H."/>
            <person name="Ohta F."/>
            <person name="Oishi K."/>
            <person name="Rigoutsos I."/>
            <person name="Sano M."/>
            <person name="Sasaki A."/>
            <person name="Sasakura Y."/>
            <person name="Shoguchi E."/>
            <person name="Shin-i T."/>
            <person name="Spagnuolo A."/>
            <person name="Stainier D."/>
            <person name="Suzuki M.M."/>
            <person name="Tassy O."/>
            <person name="Takatori N."/>
            <person name="Tokuoka M."/>
            <person name="Yagi K."/>
            <person name="Yoshizaki F."/>
            <person name="Wada S."/>
            <person name="Zhang C."/>
            <person name="Hyatt P.D."/>
            <person name="Larimer F."/>
            <person name="Detter C."/>
            <person name="Doggett N."/>
            <person name="Glavina T."/>
            <person name="Hawkins T."/>
            <person name="Richardson P."/>
            <person name="Lucas S."/>
            <person name="Kohara Y."/>
            <person name="Levine M."/>
            <person name="Satoh N."/>
            <person name="Rokhsar D.S."/>
        </authorList>
    </citation>
    <scope>NUCLEOTIDE SEQUENCE [LARGE SCALE GENOMIC DNA]</scope>
</reference>
<feature type="transmembrane region" description="Helical" evidence="11">
    <location>
        <begin position="318"/>
        <end position="334"/>
    </location>
</feature>
<protein>
    <submittedName>
        <fullName evidence="13">Cystinosin</fullName>
    </submittedName>
</protein>
<dbReference type="FunFam" id="1.20.1280.290:FF:000022">
    <property type="entry name" value="Cystinosin homolog"/>
    <property type="match status" value="1"/>
</dbReference>
<evidence type="ECO:0000256" key="12">
    <source>
        <dbReference type="SAM" id="SignalP"/>
    </source>
</evidence>
<keyword evidence="3" id="KW-0813">Transport</keyword>
<dbReference type="Proteomes" id="UP000008144">
    <property type="component" value="Chromosome 8"/>
</dbReference>
<evidence type="ECO:0000256" key="3">
    <source>
        <dbReference type="ARBA" id="ARBA00022448"/>
    </source>
</evidence>
<dbReference type="HOGENOM" id="CLU_046327_1_0_1"/>
<evidence type="ECO:0000256" key="1">
    <source>
        <dbReference type="ARBA" id="ARBA00004155"/>
    </source>
</evidence>
<keyword evidence="7 11" id="KW-1133">Transmembrane helix</keyword>
<comment type="catalytic activity">
    <reaction evidence="10">
        <text>L-cystine(out) + H(+)(out) = L-cystine(in) + H(+)(in)</text>
        <dbReference type="Rhea" id="RHEA:66172"/>
        <dbReference type="ChEBI" id="CHEBI:15378"/>
        <dbReference type="ChEBI" id="CHEBI:35491"/>
    </reaction>
    <physiologicalReaction direction="left-to-right" evidence="10">
        <dbReference type="Rhea" id="RHEA:66173"/>
    </physiologicalReaction>
</comment>
<dbReference type="KEGG" id="cin:100187335"/>
<dbReference type="PANTHER" id="PTHR13131:SF5">
    <property type="entry name" value="CYSTINOSIN"/>
    <property type="match status" value="1"/>
</dbReference>
<gene>
    <name evidence="13" type="primary">LOC100187335</name>
</gene>
<comment type="subcellular location">
    <subcellularLocation>
        <location evidence="1">Lysosome membrane</location>
        <topology evidence="1">Multi-pass membrane protein</topology>
    </subcellularLocation>
</comment>
<evidence type="ECO:0000256" key="10">
    <source>
        <dbReference type="ARBA" id="ARBA00048473"/>
    </source>
</evidence>
<dbReference type="InParanoid" id="F7AA18"/>
<feature type="transmembrane region" description="Helical" evidence="11">
    <location>
        <begin position="278"/>
        <end position="298"/>
    </location>
</feature>
<evidence type="ECO:0000256" key="5">
    <source>
        <dbReference type="ARBA" id="ARBA00022737"/>
    </source>
</evidence>
<dbReference type="InterPro" id="IPR005282">
    <property type="entry name" value="LC_transporter"/>
</dbReference>
<dbReference type="OrthoDB" id="75720at2759"/>
<dbReference type="GO" id="GO:0015184">
    <property type="term" value="F:L-cystine transmembrane transporter activity"/>
    <property type="evidence" value="ECO:0000318"/>
    <property type="project" value="GO_Central"/>
</dbReference>
<dbReference type="GO" id="GO:0015293">
    <property type="term" value="F:symporter activity"/>
    <property type="evidence" value="ECO:0007669"/>
    <property type="project" value="UniProtKB-KW"/>
</dbReference>
<dbReference type="OMA" id="THSSEMN"/>
<feature type="transmembrane region" description="Helical" evidence="11">
    <location>
        <begin position="222"/>
        <end position="242"/>
    </location>
</feature>
<dbReference type="FunFam" id="1.20.1280.290:FF:000016">
    <property type="entry name" value="Cystinosin homolog"/>
    <property type="match status" value="1"/>
</dbReference>
<dbReference type="GO" id="GO:0015811">
    <property type="term" value="P:L-cystine transport"/>
    <property type="evidence" value="ECO:0000318"/>
    <property type="project" value="GO_Central"/>
</dbReference>
<evidence type="ECO:0000256" key="2">
    <source>
        <dbReference type="ARBA" id="ARBA00006855"/>
    </source>
</evidence>
<dbReference type="NCBIfam" id="TIGR00951">
    <property type="entry name" value="2A43"/>
    <property type="match status" value="1"/>
</dbReference>
<reference evidence="13" key="4">
    <citation type="submission" date="2025-09" db="UniProtKB">
        <authorList>
            <consortium name="Ensembl"/>
        </authorList>
    </citation>
    <scope>IDENTIFICATION</scope>
</reference>
<name>F7AA18_CIOIN</name>
<accession>A0A1W2WDV6</accession>
<feature type="transmembrane region" description="Helical" evidence="11">
    <location>
        <begin position="249"/>
        <end position="272"/>
    </location>
</feature>
<dbReference type="InterPro" id="IPR006603">
    <property type="entry name" value="PQ-loop_rpt"/>
</dbReference>
<evidence type="ECO:0000313" key="13">
    <source>
        <dbReference type="Ensembl" id="ENSCINP00000004246.3"/>
    </source>
</evidence>
<reference evidence="13" key="3">
    <citation type="submission" date="2025-08" db="UniProtKB">
        <authorList>
            <consortium name="Ensembl"/>
        </authorList>
    </citation>
    <scope>IDENTIFICATION</scope>
</reference>
<dbReference type="SMART" id="SM00679">
    <property type="entry name" value="CTNS"/>
    <property type="match status" value="2"/>
</dbReference>
<accession>F7AA18</accession>
<keyword evidence="12" id="KW-0732">Signal</keyword>
<comment type="similarity">
    <text evidence="2">Belongs to the cystinosin family.</text>
</comment>
<dbReference type="Gene3D" id="1.20.1280.290">
    <property type="match status" value="2"/>
</dbReference>
<feature type="signal peptide" evidence="12">
    <location>
        <begin position="1"/>
        <end position="20"/>
    </location>
</feature>
<dbReference type="RefSeq" id="XP_002129250.1">
    <property type="nucleotide sequence ID" value="XM_002129214.4"/>
</dbReference>
<feature type="transmembrane region" description="Helical" evidence="11">
    <location>
        <begin position="354"/>
        <end position="373"/>
    </location>
</feature>
<evidence type="ECO:0000256" key="6">
    <source>
        <dbReference type="ARBA" id="ARBA00022847"/>
    </source>
</evidence>
<dbReference type="STRING" id="7719.ENSCINP00000004246"/>
<sequence>MHRSLHNTVVIVILLLNVQSFQTAQSSVNDNAKALLSWTSSINLLIDEIKNITFVASCNLTDDAILLLNVSHVHTSKKNELPANFTHQVNLANNTNSAALPVKGVAVGQIVVKVNTSTDQLSLPSDNKFRIYVVHSHTLVIVNTVIGWLYFVAWSVSFYPQTILNYQRKSVVGLNFDYIVYNITGFLAYGFYNIGLFWIPVVKEEYLKMYPDGVNPVQANDVFFTLHAVVLTAIVIMQCFIYERGGQKVSIIATVLLSLAWTAMFVLLFVAVAGKITWLVYLMVFSYLKLGVTLIKYIPQVYMNFRRKSTEGWSIGNVLLDFTGGSLSILQMFLQSYNNDEWDLVFGDPTKFGLGVFSIFFDIVFMIQHYVLYRPRKNGFEILAPDIVTAEESSGKCFS</sequence>
<dbReference type="GeneTree" id="ENSGT00390000005338"/>
<dbReference type="AlphaFoldDB" id="F7AA18"/>